<evidence type="ECO:0000256" key="2">
    <source>
        <dbReference type="ARBA" id="ARBA00022679"/>
    </source>
</evidence>
<proteinExistence type="inferred from homology"/>
<comment type="caution">
    <text evidence="4">Lacks conserved residue(s) required for the propagation of feature annotation.</text>
</comment>
<evidence type="ECO:0000313" key="7">
    <source>
        <dbReference type="Proteomes" id="UP000218427"/>
    </source>
</evidence>
<keyword evidence="2 4" id="KW-0808">Transferase</keyword>
<sequence length="258" mass="29148">MKDRNFDDLAHRFRNRIYGGLKGEVRLAVLNRDLAPLLGEGTPRLRVLDAGGGQGQFALDMAGAGHQVTIVDISAAMLDQARERARERGLQGRVELLHRSFQALAESDSCGRYDLVLCHAVLEWLAEPQAAIGALRRLLAPGGHLSLTFYNRRALEFRLLQRGSFRQLDRNVESGHWGGHPGSLTPQNPLQLEWVQDWLTQHDLAIVSHSGIRCFHDYMTPTIREKLPASAIVEKELEYSRVEPYRQLARYVHLLCRS</sequence>
<comment type="caution">
    <text evidence="6">The sequence shown here is derived from an EMBL/GenBank/DDBJ whole genome shotgun (WGS) entry which is preliminary data.</text>
</comment>
<dbReference type="SUPFAM" id="SSF53335">
    <property type="entry name" value="S-adenosyl-L-methionine-dependent methyltransferases"/>
    <property type="match status" value="1"/>
</dbReference>
<feature type="binding site" evidence="4">
    <location>
        <position position="119"/>
    </location>
    <ligand>
        <name>S-adenosyl-L-methionine</name>
        <dbReference type="ChEBI" id="CHEBI:59789"/>
    </ligand>
</feature>
<dbReference type="InterPro" id="IPR029063">
    <property type="entry name" value="SAM-dependent_MTases_sf"/>
</dbReference>
<reference evidence="6" key="1">
    <citation type="submission" date="2017-08" db="EMBL/GenBank/DDBJ databases">
        <title>Microbulbifer marisrubri sp. nov., a halophilic alphaproteobacterium isolated from marine sediment of the Yellow Sea, China.</title>
        <authorList>
            <person name="Zhang G."/>
            <person name="Xiong Q."/>
        </authorList>
    </citation>
    <scope>NUCLEOTIDE SEQUENCE [LARGE SCALE GENOMIC DNA]</scope>
    <source>
        <strain evidence="6">WRN-8</strain>
    </source>
</reference>
<name>A0ABX4I2R8_9GAMM</name>
<organism evidence="6 7">
    <name type="scientific">Microbulbifer flavimaris</name>
    <dbReference type="NCBI Taxonomy" id="1781068"/>
    <lineage>
        <taxon>Bacteria</taxon>
        <taxon>Pseudomonadati</taxon>
        <taxon>Pseudomonadota</taxon>
        <taxon>Gammaproteobacteria</taxon>
        <taxon>Cellvibrionales</taxon>
        <taxon>Microbulbiferaceae</taxon>
        <taxon>Microbulbifer</taxon>
    </lineage>
</organism>
<dbReference type="PANTHER" id="PTHR43464">
    <property type="entry name" value="METHYLTRANSFERASE"/>
    <property type="match status" value="1"/>
</dbReference>
<evidence type="ECO:0000256" key="3">
    <source>
        <dbReference type="ARBA" id="ARBA00022691"/>
    </source>
</evidence>
<accession>A0ABX4I2R8</accession>
<evidence type="ECO:0000256" key="4">
    <source>
        <dbReference type="HAMAP-Rule" id="MF_02057"/>
    </source>
</evidence>
<dbReference type="Gene3D" id="3.40.50.150">
    <property type="entry name" value="Vaccinia Virus protein VP39"/>
    <property type="match status" value="1"/>
</dbReference>
<dbReference type="Proteomes" id="UP000218427">
    <property type="component" value="Unassembled WGS sequence"/>
</dbReference>
<keyword evidence="3 4" id="KW-0949">S-adenosyl-L-methionine</keyword>
<dbReference type="CDD" id="cd02440">
    <property type="entry name" value="AdoMet_MTases"/>
    <property type="match status" value="1"/>
</dbReference>
<keyword evidence="7" id="KW-1185">Reference proteome</keyword>
<evidence type="ECO:0000313" key="6">
    <source>
        <dbReference type="EMBL" id="PCO06714.1"/>
    </source>
</evidence>
<comment type="catalytic activity">
    <reaction evidence="4">
        <text>5-carboxymethoxyuridine(34) in tRNA + S-adenosyl-L-methionine = 5-methoxycarbonylmethoxyuridine(34) in tRNA + S-adenosyl-L-homocysteine</text>
        <dbReference type="Rhea" id="RHEA:54080"/>
        <dbReference type="Rhea" id="RHEA-COMP:13383"/>
        <dbReference type="Rhea" id="RHEA-COMP:13781"/>
        <dbReference type="ChEBI" id="CHEBI:57856"/>
        <dbReference type="ChEBI" id="CHEBI:59789"/>
        <dbReference type="ChEBI" id="CHEBI:136879"/>
        <dbReference type="ChEBI" id="CHEBI:138053"/>
    </reaction>
</comment>
<dbReference type="EC" id="2.1.1.-" evidence="4"/>
<dbReference type="GO" id="GO:0032259">
    <property type="term" value="P:methylation"/>
    <property type="evidence" value="ECO:0007669"/>
    <property type="project" value="UniProtKB-KW"/>
</dbReference>
<protein>
    <recommendedName>
        <fullName evidence="4">tRNA 5-carboxymethoxyuridine methyltransferase</fullName>
        <ecNumber evidence="4">2.1.1.-</ecNumber>
    </recommendedName>
    <alternativeName>
        <fullName evidence="4">cmo5U methyltransferase</fullName>
    </alternativeName>
</protein>
<evidence type="ECO:0000256" key="1">
    <source>
        <dbReference type="ARBA" id="ARBA00022603"/>
    </source>
</evidence>
<dbReference type="GO" id="GO:0008168">
    <property type="term" value="F:methyltransferase activity"/>
    <property type="evidence" value="ECO:0007669"/>
    <property type="project" value="UniProtKB-KW"/>
</dbReference>
<dbReference type="RefSeq" id="WP_067080645.1">
    <property type="nucleotide sequence ID" value="NZ_LRFG02000001.1"/>
</dbReference>
<keyword evidence="4" id="KW-0819">tRNA processing</keyword>
<keyword evidence="1 4" id="KW-0489">Methyltransferase</keyword>
<evidence type="ECO:0000259" key="5">
    <source>
        <dbReference type="Pfam" id="PF13649"/>
    </source>
</evidence>
<dbReference type="InterPro" id="IPR033664">
    <property type="entry name" value="Cmo5U_methylTrfase"/>
</dbReference>
<comment type="similarity">
    <text evidence="4">Belongs to the class I-like SAM-binding methyltransferase superfamily. CmoM family.</text>
</comment>
<dbReference type="EMBL" id="LRFG02000001">
    <property type="protein sequence ID" value="PCO06714.1"/>
    <property type="molecule type" value="Genomic_DNA"/>
</dbReference>
<feature type="binding site" evidence="4">
    <location>
        <position position="26"/>
    </location>
    <ligand>
        <name>S-adenosyl-L-methionine</name>
        <dbReference type="ChEBI" id="CHEBI:59789"/>
    </ligand>
</feature>
<dbReference type="PANTHER" id="PTHR43464:SF19">
    <property type="entry name" value="UBIQUINONE BIOSYNTHESIS O-METHYLTRANSFERASE, MITOCHONDRIAL"/>
    <property type="match status" value="1"/>
</dbReference>
<dbReference type="HAMAP" id="MF_02057">
    <property type="entry name" value="tRNA_methyltr_CmoM"/>
    <property type="match status" value="1"/>
</dbReference>
<feature type="binding site" evidence="4">
    <location>
        <position position="72"/>
    </location>
    <ligand>
        <name>S-adenosyl-L-methionine</name>
        <dbReference type="ChEBI" id="CHEBI:59789"/>
    </ligand>
</feature>
<feature type="domain" description="Methyltransferase" evidence="5">
    <location>
        <begin position="47"/>
        <end position="143"/>
    </location>
</feature>
<dbReference type="InterPro" id="IPR041698">
    <property type="entry name" value="Methyltransf_25"/>
</dbReference>
<comment type="function">
    <text evidence="4">Catalyzes the methylation of 5-carboxymethoxyuridine (cmo5U) to form 5-methoxycarbonylmethoxyuridine (mcmo5U) at position 34 in tRNAs.</text>
</comment>
<dbReference type="Pfam" id="PF13649">
    <property type="entry name" value="Methyltransf_25"/>
    <property type="match status" value="1"/>
</dbReference>
<feature type="binding site" evidence="4">
    <location>
        <begin position="51"/>
        <end position="52"/>
    </location>
    <ligand>
        <name>S-adenosyl-L-methionine</name>
        <dbReference type="ChEBI" id="CHEBI:59789"/>
    </ligand>
</feature>
<gene>
    <name evidence="4" type="primary">cmoM</name>
    <name evidence="6" type="ORF">AWR36_002925</name>
</gene>